<dbReference type="PANTHER" id="PTHR48111:SF1">
    <property type="entry name" value="TWO-COMPONENT RESPONSE REGULATOR ORR33"/>
    <property type="match status" value="1"/>
</dbReference>
<keyword evidence="4 6" id="KW-0238">DNA-binding</keyword>
<dbReference type="AlphaFoldDB" id="A0A3P3ET39"/>
<comment type="caution">
    <text evidence="8">The sequence shown here is derived from an EMBL/GenBank/DDBJ whole genome shotgun (WGS) entry which is preliminary data.</text>
</comment>
<dbReference type="GO" id="GO:0000156">
    <property type="term" value="F:phosphorelay response regulator activity"/>
    <property type="evidence" value="ECO:0007669"/>
    <property type="project" value="TreeGrafter"/>
</dbReference>
<feature type="DNA-binding region" description="OmpR/PhoB-type" evidence="6">
    <location>
        <begin position="131"/>
        <end position="229"/>
    </location>
</feature>
<evidence type="ECO:0000256" key="5">
    <source>
        <dbReference type="ARBA" id="ARBA00023163"/>
    </source>
</evidence>
<dbReference type="InterPro" id="IPR016032">
    <property type="entry name" value="Sig_transdc_resp-reg_C-effctor"/>
</dbReference>
<dbReference type="RefSeq" id="WP_125006714.1">
    <property type="nucleotide sequence ID" value="NZ_RQXT01000075.1"/>
</dbReference>
<name>A0A3P3ET39_9HYPH</name>
<evidence type="ECO:0000256" key="6">
    <source>
        <dbReference type="PROSITE-ProRule" id="PRU01091"/>
    </source>
</evidence>
<protein>
    <submittedName>
        <fullName evidence="8">DNA-binding response regulator</fullName>
    </submittedName>
</protein>
<evidence type="ECO:0000313" key="8">
    <source>
        <dbReference type="EMBL" id="RRH89574.1"/>
    </source>
</evidence>
<evidence type="ECO:0000259" key="7">
    <source>
        <dbReference type="PROSITE" id="PS51755"/>
    </source>
</evidence>
<keyword evidence="1" id="KW-0597">Phosphoprotein</keyword>
<dbReference type="PROSITE" id="PS51755">
    <property type="entry name" value="OMPR_PHOB"/>
    <property type="match status" value="1"/>
</dbReference>
<dbReference type="SUPFAM" id="SSF52172">
    <property type="entry name" value="CheY-like"/>
    <property type="match status" value="1"/>
</dbReference>
<dbReference type="Gene3D" id="1.10.10.10">
    <property type="entry name" value="Winged helix-like DNA-binding domain superfamily/Winged helix DNA-binding domain"/>
    <property type="match status" value="1"/>
</dbReference>
<dbReference type="GO" id="GO:0005829">
    <property type="term" value="C:cytosol"/>
    <property type="evidence" value="ECO:0007669"/>
    <property type="project" value="TreeGrafter"/>
</dbReference>
<dbReference type="SUPFAM" id="SSF46894">
    <property type="entry name" value="C-terminal effector domain of the bipartite response regulators"/>
    <property type="match status" value="1"/>
</dbReference>
<proteinExistence type="predicted"/>
<dbReference type="InterPro" id="IPR039420">
    <property type="entry name" value="WalR-like"/>
</dbReference>
<evidence type="ECO:0000256" key="1">
    <source>
        <dbReference type="ARBA" id="ARBA00022553"/>
    </source>
</evidence>
<dbReference type="InterPro" id="IPR036388">
    <property type="entry name" value="WH-like_DNA-bd_sf"/>
</dbReference>
<accession>A0A3P3ET39</accession>
<dbReference type="InterPro" id="IPR001867">
    <property type="entry name" value="OmpR/PhoB-type_DNA-bd"/>
</dbReference>
<keyword evidence="9" id="KW-1185">Reference proteome</keyword>
<sequence length="230" mass="25629">MKPSVLFWSQSPDLYLLFSHILATEGFRSVLASDENLEQLAAQPSVVAILLDTENNVERALELCALIKANRATGHVRLLTLMPGGNEQHHLDLLRAGVDETFVRPTSPGKILAYLHSIVSGGKVPKARGETGIFDVWEFSLETGRRLVRHGSKEVQLSPTEFRLLSLLLQAPGRVFSRSELISAAWPPNYIVQPRTVDVHVGRLRRLLEQMTGRPIIRTVRSSGYAVEFD</sequence>
<dbReference type="SMART" id="SM00862">
    <property type="entry name" value="Trans_reg_C"/>
    <property type="match status" value="1"/>
</dbReference>
<keyword evidence="3" id="KW-0805">Transcription regulation</keyword>
<dbReference type="PANTHER" id="PTHR48111">
    <property type="entry name" value="REGULATOR OF RPOS"/>
    <property type="match status" value="1"/>
</dbReference>
<evidence type="ECO:0000256" key="4">
    <source>
        <dbReference type="ARBA" id="ARBA00023125"/>
    </source>
</evidence>
<evidence type="ECO:0000313" key="9">
    <source>
        <dbReference type="Proteomes" id="UP000273786"/>
    </source>
</evidence>
<organism evidence="8 9">
    <name type="scientific">Mesorhizobium tamadayense</name>
    <dbReference type="NCBI Taxonomy" id="425306"/>
    <lineage>
        <taxon>Bacteria</taxon>
        <taxon>Pseudomonadati</taxon>
        <taxon>Pseudomonadota</taxon>
        <taxon>Alphaproteobacteria</taxon>
        <taxon>Hyphomicrobiales</taxon>
        <taxon>Phyllobacteriaceae</taxon>
        <taxon>Mesorhizobium</taxon>
    </lineage>
</organism>
<dbReference type="OrthoDB" id="9803032at2"/>
<keyword evidence="2" id="KW-0902">Two-component regulatory system</keyword>
<dbReference type="Gene3D" id="3.40.50.2300">
    <property type="match status" value="1"/>
</dbReference>
<dbReference type="EMBL" id="RQXT01000075">
    <property type="protein sequence ID" value="RRH89574.1"/>
    <property type="molecule type" value="Genomic_DNA"/>
</dbReference>
<dbReference type="InterPro" id="IPR011006">
    <property type="entry name" value="CheY-like_superfamily"/>
</dbReference>
<reference evidence="8 9" key="1">
    <citation type="submission" date="2018-11" db="EMBL/GenBank/DDBJ databases">
        <title>the genome of Mesorhizobium tamadayense DSM 28320.</title>
        <authorList>
            <person name="Gao J."/>
        </authorList>
    </citation>
    <scope>NUCLEOTIDE SEQUENCE [LARGE SCALE GENOMIC DNA]</scope>
    <source>
        <strain evidence="8 9">DSM 28320</strain>
    </source>
</reference>
<dbReference type="GO" id="GO:0000976">
    <property type="term" value="F:transcription cis-regulatory region binding"/>
    <property type="evidence" value="ECO:0007669"/>
    <property type="project" value="TreeGrafter"/>
</dbReference>
<dbReference type="CDD" id="cd00383">
    <property type="entry name" value="trans_reg_C"/>
    <property type="match status" value="1"/>
</dbReference>
<dbReference type="GO" id="GO:0032993">
    <property type="term" value="C:protein-DNA complex"/>
    <property type="evidence" value="ECO:0007669"/>
    <property type="project" value="TreeGrafter"/>
</dbReference>
<evidence type="ECO:0000256" key="2">
    <source>
        <dbReference type="ARBA" id="ARBA00023012"/>
    </source>
</evidence>
<dbReference type="Proteomes" id="UP000273786">
    <property type="component" value="Unassembled WGS sequence"/>
</dbReference>
<dbReference type="Pfam" id="PF00486">
    <property type="entry name" value="Trans_reg_C"/>
    <property type="match status" value="1"/>
</dbReference>
<dbReference type="GO" id="GO:0006355">
    <property type="term" value="P:regulation of DNA-templated transcription"/>
    <property type="evidence" value="ECO:0007669"/>
    <property type="project" value="InterPro"/>
</dbReference>
<feature type="domain" description="OmpR/PhoB-type" evidence="7">
    <location>
        <begin position="131"/>
        <end position="229"/>
    </location>
</feature>
<keyword evidence="5" id="KW-0804">Transcription</keyword>
<gene>
    <name evidence="8" type="ORF">EH240_33890</name>
</gene>
<evidence type="ECO:0000256" key="3">
    <source>
        <dbReference type="ARBA" id="ARBA00023015"/>
    </source>
</evidence>